<keyword evidence="8" id="KW-0808">Transferase</keyword>
<keyword evidence="3 4" id="KW-0597">Phosphoprotein</keyword>
<dbReference type="Gene3D" id="1.10.287.130">
    <property type="match status" value="1"/>
</dbReference>
<evidence type="ECO:0000313" key="8">
    <source>
        <dbReference type="EMBL" id="ACL60299.1"/>
    </source>
</evidence>
<feature type="coiled-coil region" evidence="5">
    <location>
        <begin position="271"/>
        <end position="339"/>
    </location>
</feature>
<dbReference type="SMART" id="SM00387">
    <property type="entry name" value="HATPase_c"/>
    <property type="match status" value="1"/>
</dbReference>
<dbReference type="PROSITE" id="PS50110">
    <property type="entry name" value="RESPONSE_REGULATORY"/>
    <property type="match status" value="2"/>
</dbReference>
<evidence type="ECO:0000259" key="7">
    <source>
        <dbReference type="PROSITE" id="PS50110"/>
    </source>
</evidence>
<dbReference type="PROSITE" id="PS50109">
    <property type="entry name" value="HIS_KIN"/>
    <property type="match status" value="1"/>
</dbReference>
<evidence type="ECO:0000256" key="4">
    <source>
        <dbReference type="PROSITE-ProRule" id="PRU00169"/>
    </source>
</evidence>
<dbReference type="InterPro" id="IPR003594">
    <property type="entry name" value="HATPase_dom"/>
</dbReference>
<reference evidence="8 9" key="1">
    <citation type="submission" date="2009-01" db="EMBL/GenBank/DDBJ databases">
        <title>Complete sequence of chromosome of Methylobacterium nodulans ORS 2060.</title>
        <authorList>
            <consortium name="US DOE Joint Genome Institute"/>
            <person name="Lucas S."/>
            <person name="Copeland A."/>
            <person name="Lapidus A."/>
            <person name="Glavina del Rio T."/>
            <person name="Dalin E."/>
            <person name="Tice H."/>
            <person name="Bruce D."/>
            <person name="Goodwin L."/>
            <person name="Pitluck S."/>
            <person name="Sims D."/>
            <person name="Brettin T."/>
            <person name="Detter J.C."/>
            <person name="Han C."/>
            <person name="Larimer F."/>
            <person name="Land M."/>
            <person name="Hauser L."/>
            <person name="Kyrpides N."/>
            <person name="Ivanova N."/>
            <person name="Marx C.J."/>
            <person name="Richardson P."/>
        </authorList>
    </citation>
    <scope>NUCLEOTIDE SEQUENCE [LARGE SCALE GENOMIC DNA]</scope>
    <source>
        <strain evidence="9">LMG 21967 / CNCM I-2342 / ORS 2060</strain>
    </source>
</reference>
<dbReference type="KEGG" id="mno:Mnod_5455"/>
<dbReference type="EC" id="2.7.13.3" evidence="2"/>
<feature type="modified residue" description="4-aspartylphosphate" evidence="4">
    <location>
        <position position="57"/>
    </location>
</feature>
<dbReference type="PANTHER" id="PTHR43065">
    <property type="entry name" value="SENSOR HISTIDINE KINASE"/>
    <property type="match status" value="1"/>
</dbReference>
<protein>
    <recommendedName>
        <fullName evidence="2">histidine kinase</fullName>
        <ecNumber evidence="2">2.7.13.3</ecNumber>
    </recommendedName>
</protein>
<evidence type="ECO:0000256" key="1">
    <source>
        <dbReference type="ARBA" id="ARBA00000085"/>
    </source>
</evidence>
<evidence type="ECO:0000313" key="9">
    <source>
        <dbReference type="Proteomes" id="UP000008207"/>
    </source>
</evidence>
<evidence type="ECO:0000256" key="2">
    <source>
        <dbReference type="ARBA" id="ARBA00012438"/>
    </source>
</evidence>
<keyword evidence="5" id="KW-0175">Coiled coil</keyword>
<feature type="domain" description="Histidine kinase" evidence="6">
    <location>
        <begin position="348"/>
        <end position="570"/>
    </location>
</feature>
<dbReference type="InterPro" id="IPR004358">
    <property type="entry name" value="Sig_transdc_His_kin-like_C"/>
</dbReference>
<dbReference type="SUPFAM" id="SSF55874">
    <property type="entry name" value="ATPase domain of HSP90 chaperone/DNA topoisomerase II/histidine kinase"/>
    <property type="match status" value="1"/>
</dbReference>
<evidence type="ECO:0000259" key="6">
    <source>
        <dbReference type="PROSITE" id="PS50109"/>
    </source>
</evidence>
<dbReference type="SUPFAM" id="SSF52172">
    <property type="entry name" value="CheY-like"/>
    <property type="match status" value="2"/>
</dbReference>
<dbReference type="InterPro" id="IPR003661">
    <property type="entry name" value="HisK_dim/P_dom"/>
</dbReference>
<dbReference type="HOGENOM" id="CLU_000445_114_72_5"/>
<sequence length="571" mass="60295">MQGTAPARILLVEDSETQALQLRLLLEASGFAVTRCATAEAALDALNAGLPDLVVADYHLPGMNGDELTRKMRLSLRTRATPVLMLTEAQGRDVERQGLESGADAYVPKSADHDLLVLRIRALLRERGTVGPQDSAHGGAFRRARLLVVDASATYRAYLAGLFGQEGHAVVAADGPDQALAALAAPEASFDCVTVDLLSSAYDAIALCRRIAALRGDPGGSPDFYLVGIGSAAASGKDLLVQAFSAGVDDVVPKGAEGEVLAIRVRTLVRRKLLEEDNRRVADEMRQHELAVERAQAEAAAAEAKAALAGALEQANRDLADANRQLKDAQAKLVQAAKMASLGELVAGIAHEINNPLAFILAHQGTVERLIGEVANEAGDLSGEAKAALAKARDRIGSMRLGLTRIQDLVVNLRKFSRLDEGELRSVNVPEAIETVLALIQHKLGTRITVERRFKGEPEICCTPALLNQVVMNVIGNAADAIPGEGRITIETRSEAGNDVIRISDTGPGVPEALRERIFEPFFTTKPVGSGTGLGLAIAYSVVQAHSGTISVETAPGGGACFVISIPRRAA</sequence>
<gene>
    <name evidence="8" type="ordered locus">Mnod_5455</name>
</gene>
<feature type="domain" description="Response regulatory" evidence="7">
    <location>
        <begin position="145"/>
        <end position="269"/>
    </location>
</feature>
<evidence type="ECO:0000256" key="5">
    <source>
        <dbReference type="SAM" id="Coils"/>
    </source>
</evidence>
<dbReference type="GO" id="GO:0000155">
    <property type="term" value="F:phosphorelay sensor kinase activity"/>
    <property type="evidence" value="ECO:0007669"/>
    <property type="project" value="InterPro"/>
</dbReference>
<comment type="catalytic activity">
    <reaction evidence="1">
        <text>ATP + protein L-histidine = ADP + protein N-phospho-L-histidine.</text>
        <dbReference type="EC" id="2.7.13.3"/>
    </reaction>
</comment>
<keyword evidence="9" id="KW-1185">Reference proteome</keyword>
<evidence type="ECO:0000256" key="3">
    <source>
        <dbReference type="ARBA" id="ARBA00022553"/>
    </source>
</evidence>
<dbReference type="PANTHER" id="PTHR43065:SF42">
    <property type="entry name" value="TWO-COMPONENT SENSOR PPRA"/>
    <property type="match status" value="1"/>
</dbReference>
<dbReference type="SMART" id="SM00388">
    <property type="entry name" value="HisKA"/>
    <property type="match status" value="1"/>
</dbReference>
<dbReference type="SUPFAM" id="SSF47384">
    <property type="entry name" value="Homodimeric domain of signal transducing histidine kinase"/>
    <property type="match status" value="1"/>
</dbReference>
<name>B8IMV6_METNO</name>
<dbReference type="InterPro" id="IPR036097">
    <property type="entry name" value="HisK_dim/P_sf"/>
</dbReference>
<dbReference type="STRING" id="460265.Mnod_5455"/>
<dbReference type="Proteomes" id="UP000008207">
    <property type="component" value="Chromosome"/>
</dbReference>
<dbReference type="PRINTS" id="PR00344">
    <property type="entry name" value="BCTRLSENSOR"/>
</dbReference>
<proteinExistence type="predicted"/>
<dbReference type="CDD" id="cd00082">
    <property type="entry name" value="HisKA"/>
    <property type="match status" value="1"/>
</dbReference>
<organism evidence="8 9">
    <name type="scientific">Methylobacterium nodulans (strain LMG 21967 / CNCM I-2342 / ORS 2060)</name>
    <dbReference type="NCBI Taxonomy" id="460265"/>
    <lineage>
        <taxon>Bacteria</taxon>
        <taxon>Pseudomonadati</taxon>
        <taxon>Pseudomonadota</taxon>
        <taxon>Alphaproteobacteria</taxon>
        <taxon>Hyphomicrobiales</taxon>
        <taxon>Methylobacteriaceae</taxon>
        <taxon>Methylobacterium</taxon>
    </lineage>
</organism>
<keyword evidence="8" id="KW-0418">Kinase</keyword>
<dbReference type="Gene3D" id="3.30.565.10">
    <property type="entry name" value="Histidine kinase-like ATPase, C-terminal domain"/>
    <property type="match status" value="1"/>
</dbReference>
<feature type="modified residue" description="4-aspartylphosphate" evidence="4">
    <location>
        <position position="196"/>
    </location>
</feature>
<dbReference type="SMART" id="SM00448">
    <property type="entry name" value="REC"/>
    <property type="match status" value="2"/>
</dbReference>
<dbReference type="RefSeq" id="WP_015931906.1">
    <property type="nucleotide sequence ID" value="NC_011894.1"/>
</dbReference>
<dbReference type="InterPro" id="IPR001789">
    <property type="entry name" value="Sig_transdc_resp-reg_receiver"/>
</dbReference>
<dbReference type="eggNOG" id="COG4191">
    <property type="taxonomic scope" value="Bacteria"/>
</dbReference>
<dbReference type="CDD" id="cd00156">
    <property type="entry name" value="REC"/>
    <property type="match status" value="1"/>
</dbReference>
<dbReference type="InterPro" id="IPR011006">
    <property type="entry name" value="CheY-like_superfamily"/>
</dbReference>
<dbReference type="InterPro" id="IPR005467">
    <property type="entry name" value="His_kinase_dom"/>
</dbReference>
<dbReference type="Pfam" id="PF00512">
    <property type="entry name" value="HisKA"/>
    <property type="match status" value="1"/>
</dbReference>
<dbReference type="Gene3D" id="3.40.50.2300">
    <property type="match status" value="2"/>
</dbReference>
<dbReference type="eggNOG" id="COG3706">
    <property type="taxonomic scope" value="Bacteria"/>
</dbReference>
<dbReference type="AlphaFoldDB" id="B8IMV6"/>
<dbReference type="Pfam" id="PF00072">
    <property type="entry name" value="Response_reg"/>
    <property type="match status" value="1"/>
</dbReference>
<feature type="domain" description="Response regulatory" evidence="7">
    <location>
        <begin position="8"/>
        <end position="124"/>
    </location>
</feature>
<dbReference type="Pfam" id="PF02518">
    <property type="entry name" value="HATPase_c"/>
    <property type="match status" value="1"/>
</dbReference>
<dbReference type="eggNOG" id="COG0745">
    <property type="taxonomic scope" value="Bacteria"/>
</dbReference>
<accession>B8IMV6</accession>
<dbReference type="EMBL" id="CP001349">
    <property type="protein sequence ID" value="ACL60299.1"/>
    <property type="molecule type" value="Genomic_DNA"/>
</dbReference>
<dbReference type="InterPro" id="IPR036890">
    <property type="entry name" value="HATPase_C_sf"/>
</dbReference>